<dbReference type="GO" id="GO:0016301">
    <property type="term" value="F:kinase activity"/>
    <property type="evidence" value="ECO:0007669"/>
    <property type="project" value="InterPro"/>
</dbReference>
<reference evidence="4 5" key="1">
    <citation type="journal article" date="2019" name="J. Ind. Microbiol. Biotechnol.">
        <title>The complete genomic sequence of Streptomyces spectabilis NRRL-2792 and identification of secondary metabolite biosynthetic gene clusters.</title>
        <authorList>
            <person name="Sinha A."/>
            <person name="Phillips-Salemka S."/>
            <person name="Niraula T.A."/>
            <person name="Short K.A."/>
            <person name="Niraula N.P."/>
        </authorList>
    </citation>
    <scope>NUCLEOTIDE SEQUENCE [LARGE SCALE GENOMIC DNA]</scope>
    <source>
        <strain evidence="4 5">NRRL 2792</strain>
    </source>
</reference>
<dbReference type="EMBL" id="CP040916">
    <property type="protein sequence ID" value="QDQ10043.1"/>
    <property type="molecule type" value="Genomic_DNA"/>
</dbReference>
<dbReference type="GO" id="GO:0005524">
    <property type="term" value="F:ATP binding"/>
    <property type="evidence" value="ECO:0007669"/>
    <property type="project" value="InterPro"/>
</dbReference>
<evidence type="ECO:0008006" key="6">
    <source>
        <dbReference type="Google" id="ProtNLM"/>
    </source>
</evidence>
<dbReference type="Pfam" id="PF00391">
    <property type="entry name" value="PEP-utilizers"/>
    <property type="match status" value="1"/>
</dbReference>
<feature type="domain" description="Pyruvate phosphate dikinase AMP/ATP-binding" evidence="3">
    <location>
        <begin position="137"/>
        <end position="335"/>
    </location>
</feature>
<dbReference type="InterPro" id="IPR002192">
    <property type="entry name" value="PPDK_AMP/ATP-bd"/>
</dbReference>
<evidence type="ECO:0000259" key="2">
    <source>
        <dbReference type="Pfam" id="PF00391"/>
    </source>
</evidence>
<dbReference type="PANTHER" id="PTHR43615:SF1">
    <property type="entry name" value="PPDK_N DOMAIN-CONTAINING PROTEIN"/>
    <property type="match status" value="1"/>
</dbReference>
<evidence type="ECO:0000259" key="3">
    <source>
        <dbReference type="Pfam" id="PF01326"/>
    </source>
</evidence>
<dbReference type="AlphaFoldDB" id="A0A516R310"/>
<proteinExistence type="predicted"/>
<feature type="region of interest" description="Disordered" evidence="1">
    <location>
        <begin position="1"/>
        <end position="49"/>
    </location>
</feature>
<evidence type="ECO:0000256" key="1">
    <source>
        <dbReference type="SAM" id="MobiDB-lite"/>
    </source>
</evidence>
<dbReference type="Pfam" id="PF01326">
    <property type="entry name" value="PPDK_N"/>
    <property type="match status" value="1"/>
</dbReference>
<evidence type="ECO:0000313" key="5">
    <source>
        <dbReference type="Proteomes" id="UP000316806"/>
    </source>
</evidence>
<evidence type="ECO:0000313" key="4">
    <source>
        <dbReference type="EMBL" id="QDQ10043.1"/>
    </source>
</evidence>
<dbReference type="Proteomes" id="UP000316806">
    <property type="component" value="Chromosome"/>
</dbReference>
<dbReference type="Gene3D" id="3.30.470.20">
    <property type="entry name" value="ATP-grasp fold, B domain"/>
    <property type="match status" value="2"/>
</dbReference>
<accession>A0A516R310</accession>
<sequence length="778" mass="81594">MISGPPAWPGASPDGRTGPEEGGGGVPVGLTSWGKAPGTGCAGGTGRAVGRRRQAVIGVETDRLVVVGLTARRARDPRLVGAKAAHLARAAEAGLPVLPGFVLVPAELLDSASPGETRAGGTRQGQGEVPDDALRDEQELRRAWRELSDDGLRPLVVRSSSAWEDAADSSLAGLFETVLDVRGWSDFTDAVRRVLRSARRTPAAAGRGPHADMAVLVQPMVRASVGGVMFGADPMAGRRDRVVISAVDGGPDRLVNGSVQGVRYHLTRHGRQVHTEPGEPRDARLLARGRQLRLLRLARDAQREFGGPQDIEFAFDADDRLWLFQTRPITALPPRPARRARLLGPGPVAETFPGVLQPLEEDLWLVPMAHGLSVALDIAGAAPRRRLRRVPPVTTVDGRAAADLRLLGAAPPSSRVLGFLNPAPAARRATAAWRMGRVRTTLPTLALDLTADVDRYLSELAAPAEMLSGRLLAAVSWGRTVLSALHAQESLAGAVLGQGSGATAVGEALAVLAEARADEPDDARLVARHPVLLSLLPPALGPRPPLPGRPALTGVPRGTAVLPTREGLRLRVRWVQEMQAAMVREMARRLTAAELLDDPVRIALLRWAELTAAADGKGLPADLPERLPRPQRPELPAAFRLADGRPVAEPGRRRAAADGQGAGGGFGSGTAWHGSGERPRFAVLVVRALDPALAPLLPGLTGLVAETGSVLSHLAVLAREYQVPTAVGVPDALDRFPAGTRLTVDGGTGAVEVVRMAAVGAPAAAPRGGADHTEGMAS</sequence>
<dbReference type="InterPro" id="IPR051549">
    <property type="entry name" value="PEP_Utilizing_Enz"/>
</dbReference>
<dbReference type="SUPFAM" id="SSF52009">
    <property type="entry name" value="Phosphohistidine domain"/>
    <property type="match status" value="1"/>
</dbReference>
<organism evidence="4 5">
    <name type="scientific">Streptomyces spectabilis</name>
    <dbReference type="NCBI Taxonomy" id="68270"/>
    <lineage>
        <taxon>Bacteria</taxon>
        <taxon>Bacillati</taxon>
        <taxon>Actinomycetota</taxon>
        <taxon>Actinomycetes</taxon>
        <taxon>Kitasatosporales</taxon>
        <taxon>Streptomycetaceae</taxon>
        <taxon>Streptomyces</taxon>
    </lineage>
</organism>
<dbReference type="SUPFAM" id="SSF56059">
    <property type="entry name" value="Glutathione synthetase ATP-binding domain-like"/>
    <property type="match status" value="1"/>
</dbReference>
<dbReference type="InterPro" id="IPR036637">
    <property type="entry name" value="Phosphohistidine_dom_sf"/>
</dbReference>
<dbReference type="PANTHER" id="PTHR43615">
    <property type="entry name" value="PHOSPHOENOLPYRUVATE SYNTHASE-RELATED"/>
    <property type="match status" value="1"/>
</dbReference>
<name>A0A516R310_STRST</name>
<dbReference type="InterPro" id="IPR008279">
    <property type="entry name" value="PEP-util_enz_mobile_dom"/>
</dbReference>
<dbReference type="Gene3D" id="3.30.1490.20">
    <property type="entry name" value="ATP-grasp fold, A domain"/>
    <property type="match status" value="1"/>
</dbReference>
<dbReference type="InterPro" id="IPR013815">
    <property type="entry name" value="ATP_grasp_subdomain_1"/>
</dbReference>
<feature type="domain" description="PEP-utilising enzyme mobile" evidence="2">
    <location>
        <begin position="682"/>
        <end position="749"/>
    </location>
</feature>
<dbReference type="Gene3D" id="3.50.30.10">
    <property type="entry name" value="Phosphohistidine domain"/>
    <property type="match status" value="1"/>
</dbReference>
<gene>
    <name evidence="4" type="ORF">FH965_05300</name>
</gene>
<protein>
    <recommendedName>
        <fullName evidence="6">Pyruvate phosphate dikinase</fullName>
    </recommendedName>
</protein>
<feature type="region of interest" description="Disordered" evidence="1">
    <location>
        <begin position="113"/>
        <end position="132"/>
    </location>
</feature>